<accession>A0A9N8ZYI9</accession>
<sequence length="238" mass="27057">MHSMTYYTQEVKDNLFTTTQNTGITKNGIQSTNVIQGSTVQSTSIKFVKIACELELPDQELSTNNLVSTSDQSKINDIQDCKIFQDTMVQNASTTTDLNVTTQNVVIISTLDALSLDTSITTDTVSETVESLRAYEKRSGDAQKFLDCMGNNFRWPAMMPNLIRILIFRAFIDIDNDISEDNQECTDDGILKDDQEYTCNYIYLYNSFDQGMFGGYEKDWTLVYNPKVKKYELEKCTN</sequence>
<reference evidence="1" key="1">
    <citation type="submission" date="2021-06" db="EMBL/GenBank/DDBJ databases">
        <authorList>
            <person name="Kallberg Y."/>
            <person name="Tangrot J."/>
            <person name="Rosling A."/>
        </authorList>
    </citation>
    <scope>NUCLEOTIDE SEQUENCE</scope>
    <source>
        <strain evidence="1">AZ414A</strain>
    </source>
</reference>
<name>A0A9N8ZYI9_9GLOM</name>
<proteinExistence type="predicted"/>
<evidence type="ECO:0000313" key="1">
    <source>
        <dbReference type="EMBL" id="CAG8513019.1"/>
    </source>
</evidence>
<dbReference type="Proteomes" id="UP000789706">
    <property type="component" value="Unassembled WGS sequence"/>
</dbReference>
<gene>
    <name evidence="1" type="ORF">DEBURN_LOCUS5274</name>
</gene>
<evidence type="ECO:0000313" key="2">
    <source>
        <dbReference type="Proteomes" id="UP000789706"/>
    </source>
</evidence>
<dbReference type="OrthoDB" id="10403413at2759"/>
<comment type="caution">
    <text evidence="1">The sequence shown here is derived from an EMBL/GenBank/DDBJ whole genome shotgun (WGS) entry which is preliminary data.</text>
</comment>
<dbReference type="EMBL" id="CAJVPK010000456">
    <property type="protein sequence ID" value="CAG8513019.1"/>
    <property type="molecule type" value="Genomic_DNA"/>
</dbReference>
<organism evidence="1 2">
    <name type="scientific">Diversispora eburnea</name>
    <dbReference type="NCBI Taxonomy" id="1213867"/>
    <lineage>
        <taxon>Eukaryota</taxon>
        <taxon>Fungi</taxon>
        <taxon>Fungi incertae sedis</taxon>
        <taxon>Mucoromycota</taxon>
        <taxon>Glomeromycotina</taxon>
        <taxon>Glomeromycetes</taxon>
        <taxon>Diversisporales</taxon>
        <taxon>Diversisporaceae</taxon>
        <taxon>Diversispora</taxon>
    </lineage>
</organism>
<keyword evidence="2" id="KW-1185">Reference proteome</keyword>
<dbReference type="AlphaFoldDB" id="A0A9N8ZYI9"/>
<protein>
    <submittedName>
        <fullName evidence="1">4342_t:CDS:1</fullName>
    </submittedName>
</protein>